<keyword evidence="2" id="KW-1185">Reference proteome</keyword>
<dbReference type="Proteomes" id="UP000053593">
    <property type="component" value="Unassembled WGS sequence"/>
</dbReference>
<gene>
    <name evidence="1" type="ORF">GYMLUDRAFT_183137</name>
</gene>
<evidence type="ECO:0000313" key="1">
    <source>
        <dbReference type="EMBL" id="KIK50164.1"/>
    </source>
</evidence>
<dbReference type="EMBL" id="KN834924">
    <property type="protein sequence ID" value="KIK50164.1"/>
    <property type="molecule type" value="Genomic_DNA"/>
</dbReference>
<dbReference type="OrthoDB" id="3095642at2759"/>
<protein>
    <recommendedName>
        <fullName evidence="3">Tc1-like transposase DDE domain-containing protein</fullName>
    </recommendedName>
</protein>
<dbReference type="Gene3D" id="3.30.420.10">
    <property type="entry name" value="Ribonuclease H-like superfamily/Ribonuclease H"/>
    <property type="match status" value="1"/>
</dbReference>
<organism evidence="1 2">
    <name type="scientific">Collybiopsis luxurians FD-317 M1</name>
    <dbReference type="NCBI Taxonomy" id="944289"/>
    <lineage>
        <taxon>Eukaryota</taxon>
        <taxon>Fungi</taxon>
        <taxon>Dikarya</taxon>
        <taxon>Basidiomycota</taxon>
        <taxon>Agaricomycotina</taxon>
        <taxon>Agaricomycetes</taxon>
        <taxon>Agaricomycetidae</taxon>
        <taxon>Agaricales</taxon>
        <taxon>Marasmiineae</taxon>
        <taxon>Omphalotaceae</taxon>
        <taxon>Collybiopsis</taxon>
        <taxon>Collybiopsis luxurians</taxon>
    </lineage>
</organism>
<dbReference type="GO" id="GO:0003676">
    <property type="term" value="F:nucleic acid binding"/>
    <property type="evidence" value="ECO:0007669"/>
    <property type="project" value="InterPro"/>
</dbReference>
<dbReference type="HOGENOM" id="CLU_005726_8_3_1"/>
<reference evidence="1 2" key="1">
    <citation type="submission" date="2014-04" db="EMBL/GenBank/DDBJ databases">
        <title>Evolutionary Origins and Diversification of the Mycorrhizal Mutualists.</title>
        <authorList>
            <consortium name="DOE Joint Genome Institute"/>
            <consortium name="Mycorrhizal Genomics Consortium"/>
            <person name="Kohler A."/>
            <person name="Kuo A."/>
            <person name="Nagy L.G."/>
            <person name="Floudas D."/>
            <person name="Copeland A."/>
            <person name="Barry K.W."/>
            <person name="Cichocki N."/>
            <person name="Veneault-Fourrey C."/>
            <person name="LaButti K."/>
            <person name="Lindquist E.A."/>
            <person name="Lipzen A."/>
            <person name="Lundell T."/>
            <person name="Morin E."/>
            <person name="Murat C."/>
            <person name="Riley R."/>
            <person name="Ohm R."/>
            <person name="Sun H."/>
            <person name="Tunlid A."/>
            <person name="Henrissat B."/>
            <person name="Grigoriev I.V."/>
            <person name="Hibbett D.S."/>
            <person name="Martin F."/>
        </authorList>
    </citation>
    <scope>NUCLEOTIDE SEQUENCE [LARGE SCALE GENOMIC DNA]</scope>
    <source>
        <strain evidence="1 2">FD-317 M1</strain>
    </source>
</reference>
<name>A0A0D0BL34_9AGAR</name>
<accession>A0A0D0BL34</accession>
<sequence>GHKCFFLPKFHCEFNPIEMVWGQAKRRFREMADGTFPRTKVLVPERLDKVSAQNIH</sequence>
<proteinExistence type="predicted"/>
<feature type="non-terminal residue" evidence="1">
    <location>
        <position position="56"/>
    </location>
</feature>
<evidence type="ECO:0000313" key="2">
    <source>
        <dbReference type="Proteomes" id="UP000053593"/>
    </source>
</evidence>
<evidence type="ECO:0008006" key="3">
    <source>
        <dbReference type="Google" id="ProtNLM"/>
    </source>
</evidence>
<dbReference type="AlphaFoldDB" id="A0A0D0BL34"/>
<dbReference type="InterPro" id="IPR036397">
    <property type="entry name" value="RNaseH_sf"/>
</dbReference>